<dbReference type="PRINTS" id="PR00385">
    <property type="entry name" value="P450"/>
</dbReference>
<dbReference type="PRINTS" id="PR00463">
    <property type="entry name" value="EP450I"/>
</dbReference>
<evidence type="ECO:0000256" key="10">
    <source>
        <dbReference type="SAM" id="Phobius"/>
    </source>
</evidence>
<gene>
    <name evidence="11" type="ORF">NC653_035419</name>
</gene>
<dbReference type="InterPro" id="IPR036396">
    <property type="entry name" value="Cyt_P450_sf"/>
</dbReference>
<dbReference type="AlphaFoldDB" id="A0AAD6PZ23"/>
<dbReference type="GO" id="GO:0020037">
    <property type="term" value="F:heme binding"/>
    <property type="evidence" value="ECO:0007669"/>
    <property type="project" value="InterPro"/>
</dbReference>
<keyword evidence="3 8" id="KW-0349">Heme</keyword>
<dbReference type="InterPro" id="IPR002401">
    <property type="entry name" value="Cyt_P450_E_grp-I"/>
</dbReference>
<keyword evidence="10" id="KW-0812">Transmembrane</keyword>
<dbReference type="GO" id="GO:0006629">
    <property type="term" value="P:lipid metabolic process"/>
    <property type="evidence" value="ECO:0007669"/>
    <property type="project" value="UniProtKB-ARBA"/>
</dbReference>
<comment type="caution">
    <text evidence="11">The sequence shown here is derived from an EMBL/GenBank/DDBJ whole genome shotgun (WGS) entry which is preliminary data.</text>
</comment>
<feature type="transmembrane region" description="Helical" evidence="10">
    <location>
        <begin position="6"/>
        <end position="29"/>
    </location>
</feature>
<dbReference type="GO" id="GO:0016705">
    <property type="term" value="F:oxidoreductase activity, acting on paired donors, with incorporation or reduction of molecular oxygen"/>
    <property type="evidence" value="ECO:0007669"/>
    <property type="project" value="InterPro"/>
</dbReference>
<dbReference type="CDD" id="cd11064">
    <property type="entry name" value="CYP86A"/>
    <property type="match status" value="1"/>
</dbReference>
<evidence type="ECO:0000256" key="9">
    <source>
        <dbReference type="RuleBase" id="RU000461"/>
    </source>
</evidence>
<keyword evidence="10" id="KW-0472">Membrane</keyword>
<keyword evidence="12" id="KW-1185">Reference proteome</keyword>
<evidence type="ECO:0000256" key="8">
    <source>
        <dbReference type="PIRSR" id="PIRSR602401-1"/>
    </source>
</evidence>
<dbReference type="PROSITE" id="PS00086">
    <property type="entry name" value="CYTOCHROME_P450"/>
    <property type="match status" value="1"/>
</dbReference>
<keyword evidence="4 8" id="KW-0479">Metal-binding</keyword>
<keyword evidence="5 9" id="KW-0560">Oxidoreductase</keyword>
<dbReference type="Pfam" id="PF00067">
    <property type="entry name" value="p450"/>
    <property type="match status" value="1"/>
</dbReference>
<name>A0AAD6PZ23_9ROSI</name>
<dbReference type="SUPFAM" id="SSF48264">
    <property type="entry name" value="Cytochrome P450"/>
    <property type="match status" value="1"/>
</dbReference>
<evidence type="ECO:0000256" key="1">
    <source>
        <dbReference type="ARBA" id="ARBA00001971"/>
    </source>
</evidence>
<sequence length="512" mass="59105">MHNTTQMASVVLFEIFFAFICFLSLIFCLRKNNGLPKNWPLIGMLPGLLLRVHRFHDWVTDVLEQSKCTFQFKGPWFGDMDILVTADPANVHYIMSSNFSSFEKGSDFYKRFDILGDGILNADRDLWKNQRKVAQALVNHRLFYQRLVKTIQDKVERGLIPVLEHVSKQSLVLDLQDLFQRFTFDATCVIVTGFDPGCLSIDLPEVAFSKAMDNAMEAIFYRHVLPESTWRLQRWLGIGKEKKLKKARETLDRIIAEIISMKREELSKGNRLMEEDGEGIDLLTSYMSEDYNMGFKSEDEFLRDTIVTFMIAGRDTVSSCLSWFFWLVSKNPAAGAKIREELETTLPEKEAEKRRLFDIEEIKKLVYLHGALCESLRLYPPIHSEFKSPVRQDILPSGHRVHPKTKIVFSLYAMGRMSSVWGDDCFEFKPERWITDRGGMKHEPSYKFFSFNAGPRTCLGKDAAFTQMKAVVAAIIYNYQVQVVDEHAVTPSQSVVLHMKHGMKVKLTKRWA</sequence>
<keyword evidence="10" id="KW-1133">Transmembrane helix</keyword>
<evidence type="ECO:0000256" key="3">
    <source>
        <dbReference type="ARBA" id="ARBA00022617"/>
    </source>
</evidence>
<evidence type="ECO:0000313" key="11">
    <source>
        <dbReference type="EMBL" id="KAJ6971138.1"/>
    </source>
</evidence>
<comment type="cofactor">
    <cofactor evidence="1 8">
        <name>heme</name>
        <dbReference type="ChEBI" id="CHEBI:30413"/>
    </cofactor>
</comment>
<evidence type="ECO:0000256" key="5">
    <source>
        <dbReference type="ARBA" id="ARBA00023002"/>
    </source>
</evidence>
<reference evidence="11" key="1">
    <citation type="journal article" date="2023" name="Mol. Ecol. Resour.">
        <title>Chromosome-level genome assembly of a triploid poplar Populus alba 'Berolinensis'.</title>
        <authorList>
            <person name="Chen S."/>
            <person name="Yu Y."/>
            <person name="Wang X."/>
            <person name="Wang S."/>
            <person name="Zhang T."/>
            <person name="Zhou Y."/>
            <person name="He R."/>
            <person name="Meng N."/>
            <person name="Wang Y."/>
            <person name="Liu W."/>
            <person name="Liu Z."/>
            <person name="Liu J."/>
            <person name="Guo Q."/>
            <person name="Huang H."/>
            <person name="Sederoff R.R."/>
            <person name="Wang G."/>
            <person name="Qu G."/>
            <person name="Chen S."/>
        </authorList>
    </citation>
    <scope>NUCLEOTIDE SEQUENCE</scope>
    <source>
        <strain evidence="11">SC-2020</strain>
    </source>
</reference>
<organism evidence="11 12">
    <name type="scientific">Populus alba x Populus x berolinensis</name>
    <dbReference type="NCBI Taxonomy" id="444605"/>
    <lineage>
        <taxon>Eukaryota</taxon>
        <taxon>Viridiplantae</taxon>
        <taxon>Streptophyta</taxon>
        <taxon>Embryophyta</taxon>
        <taxon>Tracheophyta</taxon>
        <taxon>Spermatophyta</taxon>
        <taxon>Magnoliopsida</taxon>
        <taxon>eudicotyledons</taxon>
        <taxon>Gunneridae</taxon>
        <taxon>Pentapetalae</taxon>
        <taxon>rosids</taxon>
        <taxon>fabids</taxon>
        <taxon>Malpighiales</taxon>
        <taxon>Salicaceae</taxon>
        <taxon>Saliceae</taxon>
        <taxon>Populus</taxon>
    </lineage>
</organism>
<keyword evidence="6 8" id="KW-0408">Iron</keyword>
<evidence type="ECO:0000313" key="12">
    <source>
        <dbReference type="Proteomes" id="UP001164929"/>
    </source>
</evidence>
<dbReference type="Gene3D" id="1.10.630.10">
    <property type="entry name" value="Cytochrome P450"/>
    <property type="match status" value="1"/>
</dbReference>
<comment type="similarity">
    <text evidence="2 9">Belongs to the cytochrome P450 family.</text>
</comment>
<dbReference type="EMBL" id="JAQIZT010000015">
    <property type="protein sequence ID" value="KAJ6971138.1"/>
    <property type="molecule type" value="Genomic_DNA"/>
</dbReference>
<dbReference type="Proteomes" id="UP001164929">
    <property type="component" value="Chromosome 15"/>
</dbReference>
<protein>
    <submittedName>
        <fullName evidence="11">Alkane hydroxylase MAH1-like</fullName>
    </submittedName>
</protein>
<keyword evidence="7 9" id="KW-0503">Monooxygenase</keyword>
<proteinExistence type="inferred from homology"/>
<dbReference type="GO" id="GO:0004497">
    <property type="term" value="F:monooxygenase activity"/>
    <property type="evidence" value="ECO:0007669"/>
    <property type="project" value="UniProtKB-KW"/>
</dbReference>
<feature type="binding site" description="axial binding residue" evidence="8">
    <location>
        <position position="458"/>
    </location>
    <ligand>
        <name>heme</name>
        <dbReference type="ChEBI" id="CHEBI:30413"/>
    </ligand>
    <ligandPart>
        <name>Fe</name>
        <dbReference type="ChEBI" id="CHEBI:18248"/>
    </ligandPart>
</feature>
<dbReference type="PANTHER" id="PTHR24296">
    <property type="entry name" value="CYTOCHROME P450"/>
    <property type="match status" value="1"/>
</dbReference>
<accession>A0AAD6PZ23</accession>
<evidence type="ECO:0000256" key="4">
    <source>
        <dbReference type="ARBA" id="ARBA00022723"/>
    </source>
</evidence>
<dbReference type="InterPro" id="IPR001128">
    <property type="entry name" value="Cyt_P450"/>
</dbReference>
<evidence type="ECO:0000256" key="2">
    <source>
        <dbReference type="ARBA" id="ARBA00010617"/>
    </source>
</evidence>
<evidence type="ECO:0000256" key="7">
    <source>
        <dbReference type="ARBA" id="ARBA00023033"/>
    </source>
</evidence>
<evidence type="ECO:0000256" key="6">
    <source>
        <dbReference type="ARBA" id="ARBA00023004"/>
    </source>
</evidence>
<dbReference type="InterPro" id="IPR017972">
    <property type="entry name" value="Cyt_P450_CS"/>
</dbReference>
<dbReference type="GO" id="GO:0005506">
    <property type="term" value="F:iron ion binding"/>
    <property type="evidence" value="ECO:0007669"/>
    <property type="project" value="InterPro"/>
</dbReference>